<dbReference type="EMBL" id="JAKIKS010000089">
    <property type="protein sequence ID" value="MCL1126462.1"/>
    <property type="molecule type" value="Genomic_DNA"/>
</dbReference>
<evidence type="ECO:0000313" key="1">
    <source>
        <dbReference type="EMBL" id="MCL1126462.1"/>
    </source>
</evidence>
<dbReference type="PIRSF" id="PIRSF028304">
    <property type="entry name" value="UCP028304"/>
    <property type="match status" value="1"/>
</dbReference>
<comment type="caution">
    <text evidence="1">The sequence shown here is derived from an EMBL/GenBank/DDBJ whole genome shotgun (WGS) entry which is preliminary data.</text>
</comment>
<dbReference type="Pfam" id="PF05947">
    <property type="entry name" value="T6SS_TssF"/>
    <property type="match status" value="1"/>
</dbReference>
<accession>A0ABT0LGI8</accession>
<proteinExistence type="predicted"/>
<evidence type="ECO:0000313" key="2">
    <source>
        <dbReference type="Proteomes" id="UP001203423"/>
    </source>
</evidence>
<keyword evidence="2" id="KW-1185">Reference proteome</keyword>
<organism evidence="1 2">
    <name type="scientific">Shewanella surugensis</name>
    <dbReference type="NCBI Taxonomy" id="212020"/>
    <lineage>
        <taxon>Bacteria</taxon>
        <taxon>Pseudomonadati</taxon>
        <taxon>Pseudomonadota</taxon>
        <taxon>Gammaproteobacteria</taxon>
        <taxon>Alteromonadales</taxon>
        <taxon>Shewanellaceae</taxon>
        <taxon>Shewanella</taxon>
    </lineage>
</organism>
<dbReference type="NCBIfam" id="TIGR03359">
    <property type="entry name" value="VI_chp_6"/>
    <property type="match status" value="1"/>
</dbReference>
<dbReference type="InterPro" id="IPR010272">
    <property type="entry name" value="T6SS_TssF"/>
</dbReference>
<reference evidence="1 2" key="1">
    <citation type="submission" date="2022-01" db="EMBL/GenBank/DDBJ databases">
        <title>Whole genome-based taxonomy of the Shewanellaceae.</title>
        <authorList>
            <person name="Martin-Rodriguez A.J."/>
        </authorList>
    </citation>
    <scope>NUCLEOTIDE SEQUENCE [LARGE SCALE GENOMIC DNA]</scope>
    <source>
        <strain evidence="1 2">DSM 17177</strain>
    </source>
</reference>
<dbReference type="PANTHER" id="PTHR35370:SF1">
    <property type="entry name" value="TYPE VI SECRETION SYSTEM COMPONENT TSSF1"/>
    <property type="match status" value="1"/>
</dbReference>
<sequence>MINKYYQQQLSYLHELGKEFSLKHPALAPMLAGQYADPDVERLLEGSAFLSGLVQERLDDDFPEVIHGLTQLIFPHYLRPLPSATIMRFNTKRGVTDAVTVKSGTELAAKEVEGVSCLFTTTEEVILHPLHVSNVKKEGNKLSIDIALDEGSLADLTLSSLRFHIAGSYNHAVNKFSVINSQVRSLALKAGGQKHTLNLRDNLKLFPDFDDSGLLPYPKNSFPAFRCLQEYFLLPQKFLFFDVQGLEWLQRFDGESNFTIELSLKSNVEDVTFSTNDFLLFCVPAINLFNHDASSILLDHKRLEYKITPSTRGHDGYQVYAVDKVVGFVQGSIKERIYQPFTMFNPQAELVPVYSLRRRKARLHFGSEVFLSVAYPVSEEKINREMLSVRVTCSNASLPEKLQFGDICLPTESSPALVEFTNILTPTAPIESPLGKNTLWRLLSHLYLNQLTLANAENLTALLKLYVFIDTADRAKVLANTKRTESIKEVWIEPVNRLYKGVMIRGSDVKIKLDPDGFPCLGDMYLFGAVLNQIFSAYSSINSFTQVSVENHHNKDQVKWRPQSGLRRII</sequence>
<name>A0ABT0LGI8_9GAMM</name>
<protein>
    <submittedName>
        <fullName evidence="1">Type VI secretion system baseplate subunit TssF</fullName>
    </submittedName>
</protein>
<dbReference type="RefSeq" id="WP_248941851.1">
    <property type="nucleotide sequence ID" value="NZ_JAKIKS010000089.1"/>
</dbReference>
<dbReference type="PANTHER" id="PTHR35370">
    <property type="entry name" value="CYTOPLASMIC PROTEIN-RELATED-RELATED"/>
    <property type="match status" value="1"/>
</dbReference>
<dbReference type="Proteomes" id="UP001203423">
    <property type="component" value="Unassembled WGS sequence"/>
</dbReference>
<gene>
    <name evidence="1" type="primary">tssF</name>
    <name evidence="1" type="ORF">L2764_18730</name>
</gene>